<dbReference type="SUPFAM" id="SSF46946">
    <property type="entry name" value="S13-like H2TH domain"/>
    <property type="match status" value="1"/>
</dbReference>
<comment type="similarity">
    <text evidence="2 15">Belongs to the FPG family.</text>
</comment>
<dbReference type="PANTHER" id="PTHR22993">
    <property type="entry name" value="FORMAMIDOPYRIMIDINE-DNA GLYCOSYLASE"/>
    <property type="match status" value="1"/>
</dbReference>
<reference evidence="18" key="1">
    <citation type="submission" date="2024-05" db="EMBL/GenBank/DDBJ databases">
        <authorList>
            <person name="Yang L."/>
            <person name="Pan L."/>
        </authorList>
    </citation>
    <scope>NUCLEOTIDE SEQUENCE</scope>
    <source>
        <strain evidence="18">FCG-7</strain>
    </source>
</reference>
<dbReference type="InterPro" id="IPR012319">
    <property type="entry name" value="FPG_cat"/>
</dbReference>
<evidence type="ECO:0000256" key="9">
    <source>
        <dbReference type="ARBA" id="ARBA00023125"/>
    </source>
</evidence>
<dbReference type="EC" id="4.2.99.18" evidence="15"/>
<dbReference type="InterPro" id="IPR010979">
    <property type="entry name" value="Ribosomal_uS13-like_H2TH"/>
</dbReference>
<evidence type="ECO:0000256" key="6">
    <source>
        <dbReference type="ARBA" id="ARBA00022771"/>
    </source>
</evidence>
<evidence type="ECO:0000256" key="8">
    <source>
        <dbReference type="ARBA" id="ARBA00022833"/>
    </source>
</evidence>
<evidence type="ECO:0000259" key="16">
    <source>
        <dbReference type="PROSITE" id="PS51066"/>
    </source>
</evidence>
<feature type="domain" description="FPG-type" evidence="16">
    <location>
        <begin position="237"/>
        <end position="271"/>
    </location>
</feature>
<dbReference type="AlphaFoldDB" id="A0AAU7FD27"/>
<evidence type="ECO:0000256" key="12">
    <source>
        <dbReference type="ARBA" id="ARBA00023268"/>
    </source>
</evidence>
<keyword evidence="11 15" id="KW-0456">Lyase</keyword>
<feature type="active site" description="Proton donor; for delta-elimination activity" evidence="15">
    <location>
        <position position="261"/>
    </location>
</feature>
<dbReference type="PROSITE" id="PS51068">
    <property type="entry name" value="FPG_CAT"/>
    <property type="match status" value="1"/>
</dbReference>
<dbReference type="GO" id="GO:0034039">
    <property type="term" value="F:8-oxo-7,8-dihydroguanine DNA N-glycosylase activity"/>
    <property type="evidence" value="ECO:0007669"/>
    <property type="project" value="TreeGrafter"/>
</dbReference>
<dbReference type="HAMAP" id="MF_00103">
    <property type="entry name" value="Fapy_DNA_glycosyl"/>
    <property type="match status" value="1"/>
</dbReference>
<dbReference type="Gene3D" id="1.10.8.50">
    <property type="match status" value="1"/>
</dbReference>
<dbReference type="KEGG" id="cmav:ABHF33_06920"/>
<keyword evidence="5 15" id="KW-0227">DNA damage</keyword>
<comment type="cofactor">
    <cofactor evidence="15">
        <name>Zn(2+)</name>
        <dbReference type="ChEBI" id="CHEBI:29105"/>
    </cofactor>
    <text evidence="15">Binds 1 zinc ion per subunit.</text>
</comment>
<evidence type="ECO:0000256" key="15">
    <source>
        <dbReference type="HAMAP-Rule" id="MF_00103"/>
    </source>
</evidence>
<comment type="subunit">
    <text evidence="3 15">Monomer.</text>
</comment>
<dbReference type="InterPro" id="IPR015887">
    <property type="entry name" value="DNA_glyclase_Znf_dom_DNA_BS"/>
</dbReference>
<dbReference type="Gene3D" id="3.20.190.10">
    <property type="entry name" value="MutM-like, N-terminal"/>
    <property type="match status" value="1"/>
</dbReference>
<dbReference type="EMBL" id="CP157355">
    <property type="protein sequence ID" value="XBM01992.1"/>
    <property type="molecule type" value="Genomic_DNA"/>
</dbReference>
<dbReference type="Pfam" id="PF06827">
    <property type="entry name" value="zf-FPG_IleRS"/>
    <property type="match status" value="1"/>
</dbReference>
<keyword evidence="4 15" id="KW-0479">Metal-binding</keyword>
<organism evidence="18">
    <name type="scientific">Chitinibacter mangrovi</name>
    <dbReference type="NCBI Taxonomy" id="3153927"/>
    <lineage>
        <taxon>Bacteria</taxon>
        <taxon>Pseudomonadati</taxon>
        <taxon>Pseudomonadota</taxon>
        <taxon>Betaproteobacteria</taxon>
        <taxon>Neisseriales</taxon>
        <taxon>Chitinibacteraceae</taxon>
        <taxon>Chitinibacter</taxon>
    </lineage>
</organism>
<evidence type="ECO:0000256" key="14">
    <source>
        <dbReference type="ARBA" id="ARBA00044632"/>
    </source>
</evidence>
<dbReference type="FunFam" id="1.10.8.50:FF:000003">
    <property type="entry name" value="Formamidopyrimidine-DNA glycosylase"/>
    <property type="match status" value="1"/>
</dbReference>
<dbReference type="NCBIfam" id="NF002211">
    <property type="entry name" value="PRK01103.1"/>
    <property type="match status" value="1"/>
</dbReference>
<name>A0AAU7FD27_9NEIS</name>
<gene>
    <name evidence="15 18" type="primary">mutM</name>
    <name evidence="15" type="synonym">fpg</name>
    <name evidence="18" type="ORF">ABHF33_06920</name>
</gene>
<proteinExistence type="inferred from homology"/>
<accession>A0AAU7FD27</accession>
<evidence type="ECO:0000259" key="17">
    <source>
        <dbReference type="PROSITE" id="PS51068"/>
    </source>
</evidence>
<keyword evidence="7 15" id="KW-0378">Hydrolase</keyword>
<dbReference type="Pfam" id="PF06831">
    <property type="entry name" value="H2TH"/>
    <property type="match status" value="1"/>
</dbReference>
<dbReference type="PANTHER" id="PTHR22993:SF9">
    <property type="entry name" value="FORMAMIDOPYRIMIDINE-DNA GLYCOSYLASE"/>
    <property type="match status" value="1"/>
</dbReference>
<feature type="binding site" evidence="15">
    <location>
        <position position="152"/>
    </location>
    <ligand>
        <name>DNA</name>
        <dbReference type="ChEBI" id="CHEBI:16991"/>
    </ligand>
</feature>
<keyword evidence="9 15" id="KW-0238">DNA-binding</keyword>
<evidence type="ECO:0000313" key="18">
    <source>
        <dbReference type="EMBL" id="XBM01992.1"/>
    </source>
</evidence>
<keyword evidence="12 15" id="KW-0511">Multifunctional enzyme</keyword>
<evidence type="ECO:0000256" key="2">
    <source>
        <dbReference type="ARBA" id="ARBA00009409"/>
    </source>
</evidence>
<dbReference type="SUPFAM" id="SSF57716">
    <property type="entry name" value="Glucocorticoid receptor-like (DNA-binding domain)"/>
    <property type="match status" value="1"/>
</dbReference>
<evidence type="ECO:0000256" key="3">
    <source>
        <dbReference type="ARBA" id="ARBA00011245"/>
    </source>
</evidence>
<comment type="function">
    <text evidence="15">Involved in base excision repair of DNA damaged by oxidation or by mutagenic agents. Acts as DNA glycosylase that recognizes and removes damaged bases. Has a preference for oxidized purines, such as 7,8-dihydro-8-oxoguanine (8-oxoG). Has AP (apurinic/apyrimidinic) lyase activity and introduces nicks in the DNA strand. Cleaves the DNA backbone by beta-delta elimination to generate a single-strand break at the site of the removed base with both 3'- and 5'-phosphates.</text>
</comment>
<feature type="domain" description="Formamidopyrimidine-DNA glycosylase catalytic" evidence="17">
    <location>
        <begin position="2"/>
        <end position="113"/>
    </location>
</feature>
<evidence type="ECO:0000256" key="5">
    <source>
        <dbReference type="ARBA" id="ARBA00022763"/>
    </source>
</evidence>
<evidence type="ECO:0000256" key="1">
    <source>
        <dbReference type="ARBA" id="ARBA00001668"/>
    </source>
</evidence>
<dbReference type="InterPro" id="IPR010663">
    <property type="entry name" value="Znf_FPG/IleRS"/>
</dbReference>
<evidence type="ECO:0000256" key="11">
    <source>
        <dbReference type="ARBA" id="ARBA00023239"/>
    </source>
</evidence>
<feature type="active site" description="Schiff-base intermediate with DNA" evidence="15">
    <location>
        <position position="2"/>
    </location>
</feature>
<evidence type="ECO:0000256" key="13">
    <source>
        <dbReference type="ARBA" id="ARBA00023295"/>
    </source>
</evidence>
<keyword evidence="6 15" id="KW-0863">Zinc-finger</keyword>
<dbReference type="InterPro" id="IPR035937">
    <property type="entry name" value="FPG_N"/>
</dbReference>
<feature type="active site" description="Proton donor; for beta-elimination activity" evidence="15">
    <location>
        <position position="58"/>
    </location>
</feature>
<dbReference type="GO" id="GO:0140078">
    <property type="term" value="F:class I DNA-(apurinic or apyrimidinic site) endonuclease activity"/>
    <property type="evidence" value="ECO:0007669"/>
    <property type="project" value="UniProtKB-EC"/>
</dbReference>
<comment type="catalytic activity">
    <reaction evidence="1 15">
        <text>Hydrolysis of DNA containing ring-opened 7-methylguanine residues, releasing 2,6-diamino-4-hydroxy-5-(N-methyl)formamidopyrimidine.</text>
        <dbReference type="EC" id="3.2.2.23"/>
    </reaction>
</comment>
<dbReference type="RefSeq" id="WP_348946245.1">
    <property type="nucleotide sequence ID" value="NZ_CP157355.1"/>
</dbReference>
<dbReference type="InterPro" id="IPR015886">
    <property type="entry name" value="H2TH_FPG"/>
</dbReference>
<keyword evidence="8 15" id="KW-0862">Zinc</keyword>
<dbReference type="Pfam" id="PF01149">
    <property type="entry name" value="Fapy_DNA_glyco"/>
    <property type="match status" value="1"/>
</dbReference>
<dbReference type="GO" id="GO:0008270">
    <property type="term" value="F:zinc ion binding"/>
    <property type="evidence" value="ECO:0007669"/>
    <property type="project" value="UniProtKB-UniRule"/>
</dbReference>
<dbReference type="EC" id="3.2.2.23" evidence="15"/>
<dbReference type="SMART" id="SM00898">
    <property type="entry name" value="Fapy_DNA_glyco"/>
    <property type="match status" value="1"/>
</dbReference>
<keyword evidence="13 15" id="KW-0326">Glycosidase</keyword>
<evidence type="ECO:0000256" key="4">
    <source>
        <dbReference type="ARBA" id="ARBA00022723"/>
    </source>
</evidence>
<dbReference type="SMART" id="SM01232">
    <property type="entry name" value="H2TH"/>
    <property type="match status" value="1"/>
</dbReference>
<feature type="binding site" evidence="15">
    <location>
        <position position="91"/>
    </location>
    <ligand>
        <name>DNA</name>
        <dbReference type="ChEBI" id="CHEBI:16991"/>
    </ligand>
</feature>
<dbReference type="CDD" id="cd08966">
    <property type="entry name" value="EcFpg-like_N"/>
    <property type="match status" value="1"/>
</dbReference>
<feature type="binding site" evidence="15">
    <location>
        <position position="110"/>
    </location>
    <ligand>
        <name>DNA</name>
        <dbReference type="ChEBI" id="CHEBI:16991"/>
    </ligand>
</feature>
<keyword evidence="10 15" id="KW-0234">DNA repair</keyword>
<feature type="active site" description="Proton donor" evidence="15">
    <location>
        <position position="3"/>
    </location>
</feature>
<dbReference type="InterPro" id="IPR020629">
    <property type="entry name" value="FPG_Glyclase"/>
</dbReference>
<protein>
    <recommendedName>
        <fullName evidence="15">Formamidopyrimidine-DNA glycosylase</fullName>
        <shortName evidence="15">Fapy-DNA glycosylase</shortName>
        <ecNumber evidence="15">3.2.2.23</ecNumber>
    </recommendedName>
    <alternativeName>
        <fullName evidence="15">DNA-(apurinic or apyrimidinic site) lyase MutM</fullName>
        <shortName evidence="15">AP lyase MutM</shortName>
        <ecNumber evidence="15">4.2.99.18</ecNumber>
    </alternativeName>
</protein>
<dbReference type="PROSITE" id="PS01242">
    <property type="entry name" value="ZF_FPG_1"/>
    <property type="match status" value="1"/>
</dbReference>
<evidence type="ECO:0000256" key="7">
    <source>
        <dbReference type="ARBA" id="ARBA00022801"/>
    </source>
</evidence>
<evidence type="ECO:0000256" key="10">
    <source>
        <dbReference type="ARBA" id="ARBA00023204"/>
    </source>
</evidence>
<sequence>MPELPEVETTRRGIQDHLLNATIEQIIVRNPRLRWPVPADLSALASGERILSVRRRAKYLLLELATGSILIHLGMSGSLRVLTEAFPAEKHDHIDLVLQNGIRLRYRDPRRFGAWLWLTGNPLEHPHLASLGPEPLSSEFSSAYLGAQLANKRTAIKPLIMDNHLVVGVGNIYASESLFRARINPAKSGQTLNNAEILALSEQIKATLTEAIAAGGSTLRDYVDSDGKAGYFMINSYVYGRAGQPCRVCGTPISQIRQAQRATFYCPQCQH</sequence>
<comment type="catalytic activity">
    <reaction evidence="14 15">
        <text>2'-deoxyribonucleotide-(2'-deoxyribose 5'-phosphate)-2'-deoxyribonucleotide-DNA = a 3'-end 2'-deoxyribonucleotide-(2,3-dehydro-2,3-deoxyribose 5'-phosphate)-DNA + a 5'-end 5'-phospho-2'-deoxyribonucleoside-DNA + H(+)</text>
        <dbReference type="Rhea" id="RHEA:66592"/>
        <dbReference type="Rhea" id="RHEA-COMP:13180"/>
        <dbReference type="Rhea" id="RHEA-COMP:16897"/>
        <dbReference type="Rhea" id="RHEA-COMP:17067"/>
        <dbReference type="ChEBI" id="CHEBI:15378"/>
        <dbReference type="ChEBI" id="CHEBI:136412"/>
        <dbReference type="ChEBI" id="CHEBI:157695"/>
        <dbReference type="ChEBI" id="CHEBI:167181"/>
        <dbReference type="EC" id="4.2.99.18"/>
    </reaction>
</comment>
<dbReference type="FunFam" id="3.20.190.10:FF:000001">
    <property type="entry name" value="Formamidopyrimidine-DNA glycosylase"/>
    <property type="match status" value="1"/>
</dbReference>
<dbReference type="PROSITE" id="PS51066">
    <property type="entry name" value="ZF_FPG_2"/>
    <property type="match status" value="1"/>
</dbReference>
<dbReference type="GO" id="GO:0003684">
    <property type="term" value="F:damaged DNA binding"/>
    <property type="evidence" value="ECO:0007669"/>
    <property type="project" value="InterPro"/>
</dbReference>
<dbReference type="NCBIfam" id="TIGR00577">
    <property type="entry name" value="fpg"/>
    <property type="match status" value="1"/>
</dbReference>
<dbReference type="SUPFAM" id="SSF81624">
    <property type="entry name" value="N-terminal domain of MutM-like DNA repair proteins"/>
    <property type="match status" value="1"/>
</dbReference>
<dbReference type="InterPro" id="IPR000214">
    <property type="entry name" value="Znf_DNA_glyclase/AP_lyase"/>
</dbReference>
<dbReference type="GO" id="GO:0006284">
    <property type="term" value="P:base-excision repair"/>
    <property type="evidence" value="ECO:0007669"/>
    <property type="project" value="InterPro"/>
</dbReference>